<evidence type="ECO:0000259" key="2">
    <source>
        <dbReference type="Pfam" id="PF17667"/>
    </source>
</evidence>
<dbReference type="PANTHER" id="PTHR38248:SF2">
    <property type="entry name" value="FUNK1 11"/>
    <property type="match status" value="1"/>
</dbReference>
<dbReference type="HOGENOM" id="CLU_391888_0_0_1"/>
<dbReference type="KEGG" id="scm:SCHCO_02556372"/>
<dbReference type="OMA" id="HEEDAEN"/>
<dbReference type="InParanoid" id="D8QIF1"/>
<gene>
    <name evidence="3" type="ORF">SCHCODRAFT_113676</name>
</gene>
<dbReference type="PANTHER" id="PTHR38248">
    <property type="entry name" value="FUNK1 6"/>
    <property type="match status" value="1"/>
</dbReference>
<keyword evidence="4" id="KW-1185">Reference proteome</keyword>
<dbReference type="VEuPathDB" id="FungiDB:SCHCODRAFT_02556372"/>
<dbReference type="Proteomes" id="UP000007431">
    <property type="component" value="Unassembled WGS sequence"/>
</dbReference>
<reference evidence="3 4" key="1">
    <citation type="journal article" date="2010" name="Nat. Biotechnol.">
        <title>Genome sequence of the model mushroom Schizophyllum commune.</title>
        <authorList>
            <person name="Ohm R.A."/>
            <person name="de Jong J.F."/>
            <person name="Lugones L.G."/>
            <person name="Aerts A."/>
            <person name="Kothe E."/>
            <person name="Stajich J.E."/>
            <person name="de Vries R.P."/>
            <person name="Record E."/>
            <person name="Levasseur A."/>
            <person name="Baker S.E."/>
            <person name="Bartholomew K.A."/>
            <person name="Coutinho P.M."/>
            <person name="Erdmann S."/>
            <person name="Fowler T.J."/>
            <person name="Gathman A.C."/>
            <person name="Lombard V."/>
            <person name="Henrissat B."/>
            <person name="Knabe N."/>
            <person name="Kuees U."/>
            <person name="Lilly W.W."/>
            <person name="Lindquist E."/>
            <person name="Lucas S."/>
            <person name="Magnuson J.K."/>
            <person name="Piumi F."/>
            <person name="Raudaskoski M."/>
            <person name="Salamov A."/>
            <person name="Schmutz J."/>
            <person name="Schwarze F.W.M.R."/>
            <person name="vanKuyk P.A."/>
            <person name="Horton J.S."/>
            <person name="Grigoriev I.V."/>
            <person name="Woesten H.A.B."/>
        </authorList>
    </citation>
    <scope>NUCLEOTIDE SEQUENCE [LARGE SCALE GENOMIC DNA]</scope>
    <source>
        <strain evidence="4">H4-8 / FGSC 9210</strain>
    </source>
</reference>
<evidence type="ECO:0000313" key="3">
    <source>
        <dbReference type="EMBL" id="EFI92222.1"/>
    </source>
</evidence>
<organism evidence="4">
    <name type="scientific">Schizophyllum commune (strain H4-8 / FGSC 9210)</name>
    <name type="common">Split gill fungus</name>
    <dbReference type="NCBI Taxonomy" id="578458"/>
    <lineage>
        <taxon>Eukaryota</taxon>
        <taxon>Fungi</taxon>
        <taxon>Dikarya</taxon>
        <taxon>Basidiomycota</taxon>
        <taxon>Agaricomycotina</taxon>
        <taxon>Agaricomycetes</taxon>
        <taxon>Agaricomycetidae</taxon>
        <taxon>Agaricales</taxon>
        <taxon>Schizophyllaceae</taxon>
        <taxon>Schizophyllum</taxon>
    </lineage>
</organism>
<proteinExistence type="predicted"/>
<name>D8QIF1_SCHCM</name>
<feature type="region of interest" description="Disordered" evidence="1">
    <location>
        <begin position="669"/>
        <end position="746"/>
    </location>
</feature>
<evidence type="ECO:0000256" key="1">
    <source>
        <dbReference type="SAM" id="MobiDB-lite"/>
    </source>
</evidence>
<dbReference type="InterPro" id="IPR040976">
    <property type="entry name" value="Pkinase_fungal"/>
</dbReference>
<dbReference type="EMBL" id="GL377313">
    <property type="protein sequence ID" value="EFI92222.1"/>
    <property type="molecule type" value="Genomic_DNA"/>
</dbReference>
<feature type="compositionally biased region" description="Polar residues" evidence="1">
    <location>
        <begin position="700"/>
        <end position="713"/>
    </location>
</feature>
<dbReference type="SUPFAM" id="SSF56112">
    <property type="entry name" value="Protein kinase-like (PK-like)"/>
    <property type="match status" value="1"/>
</dbReference>
<dbReference type="GeneID" id="9593615"/>
<accession>D8QIF1</accession>
<protein>
    <recommendedName>
        <fullName evidence="2">Fungal-type protein kinase domain-containing protein</fullName>
    </recommendedName>
</protein>
<evidence type="ECO:0000313" key="4">
    <source>
        <dbReference type="Proteomes" id="UP000007431"/>
    </source>
</evidence>
<feature type="domain" description="Fungal-type protein kinase" evidence="2">
    <location>
        <begin position="344"/>
        <end position="483"/>
    </location>
</feature>
<dbReference type="AlphaFoldDB" id="D8QIF1"/>
<feature type="non-terminal residue" evidence="3">
    <location>
        <position position="746"/>
    </location>
</feature>
<dbReference type="OrthoDB" id="5592585at2759"/>
<sequence length="746" mass="85709">MRKCTIASMNYEEFLEEFVPTAESPTESTHYRLEDAISDAKTSWPPLITGISRVLTNHRIMDPSAHASESEVDLSAHPGVYVDLRDCTQYNEAVPDLVEDYLDFDIFDNSVDLGALTLEATDKGRDVAKQVMAYLAKMHNRQHRLFSLFLFVNAGYFRIISMDRGGLIVSDKRIWDESDRFWDLDDLLHRFDNLSPEEQGSDSTVRPVPKEDAILEARARAALESYVLPYKRELPVLEMKVPVDSGAKSGWRSFYVWAPERDAYGICTRATLSCPAWCPREDRVFFLKDSWRPLYAEREADVIRQLNEHGVRCAPELVCGGDLPDQQTKTHVYLVDGHKVGPDRECRPRVHHRLVEHFYRPLWEFRDSKHLLQILDNACTCHRDAVEKCHKLHRDLSFRNITWDDEKQEGVLVDWDRCAQTPTLADMDEDPRLDPLAELPRKSDRPERTGTWPFISTLSLKTPGKLHTVQDDLESLFWVALYMILLYFPCEDINLVHFIDKIFYEVEVPGFLGDEMARGGSHKGLFLEGVAYKETYNLPVSICEALVVWIGMYRTLINDWVRHSVNVSYLRRRVDQFEKGTVLDLLGRADVVRKYLTQAELSQPDLRNYDTLQNKWRKLMEKGEEYGLFKDSDRLTDEDHQHSPEHVLKLYRTTGVVTDRQAVFDPVGANQQDTAARSQGSPGQLGQGTCRKRNNDERQTASSRGTTLLGSRQSDNRSEGDTEDEYSCKRPTKRARKSTQSGGSSD</sequence>
<dbReference type="Pfam" id="PF17667">
    <property type="entry name" value="Pkinase_fungal"/>
    <property type="match status" value="1"/>
</dbReference>
<feature type="compositionally biased region" description="Polar residues" evidence="1">
    <location>
        <begin position="669"/>
        <end position="684"/>
    </location>
</feature>
<dbReference type="InterPro" id="IPR011009">
    <property type="entry name" value="Kinase-like_dom_sf"/>
</dbReference>